<comment type="caution">
    <text evidence="4">The sequence shown here is derived from an EMBL/GenBank/DDBJ whole genome shotgun (WGS) entry which is preliminary data.</text>
</comment>
<feature type="domain" description="DUF5606" evidence="2">
    <location>
        <begin position="5"/>
        <end position="51"/>
    </location>
</feature>
<sequence>MPYNLQELASISGQSGLYRLVRPARHGVLVESLDAKATRSLAPASNKVSLLSEIGIYTQDSDETVPLTEVFENIYQKYGTSLPVSNKSSETELTSFLAEVLPEYDRQRVYLSDIKKLATWYSIVSQYVPYSEATTDEPATEEPLSTGGVIGEADQAPTPTGNPEVTKA</sequence>
<dbReference type="AlphaFoldDB" id="A0A7K1TAU8"/>
<feature type="region of interest" description="Disordered" evidence="1">
    <location>
        <begin position="132"/>
        <end position="168"/>
    </location>
</feature>
<evidence type="ECO:0000256" key="1">
    <source>
        <dbReference type="SAM" id="MobiDB-lite"/>
    </source>
</evidence>
<feature type="domain" description="DUF6852" evidence="3">
    <location>
        <begin position="54"/>
        <end position="123"/>
    </location>
</feature>
<keyword evidence="5" id="KW-1185">Reference proteome</keyword>
<dbReference type="EMBL" id="WQKZ01000001">
    <property type="protein sequence ID" value="MVN75509.1"/>
    <property type="molecule type" value="Genomic_DNA"/>
</dbReference>
<gene>
    <name evidence="4" type="ORF">GO988_04145</name>
</gene>
<dbReference type="Gene3D" id="2.30.30.730">
    <property type="match status" value="1"/>
</dbReference>
<dbReference type="Gene3D" id="1.10.10.1650">
    <property type="match status" value="1"/>
</dbReference>
<organism evidence="4 5">
    <name type="scientific">Hymenobacter ginkgonis</name>
    <dbReference type="NCBI Taxonomy" id="2682976"/>
    <lineage>
        <taxon>Bacteria</taxon>
        <taxon>Pseudomonadati</taxon>
        <taxon>Bacteroidota</taxon>
        <taxon>Cytophagia</taxon>
        <taxon>Cytophagales</taxon>
        <taxon>Hymenobacteraceae</taxon>
        <taxon>Hymenobacter</taxon>
    </lineage>
</organism>
<dbReference type="Pfam" id="PF21186">
    <property type="entry name" value="DUF6852"/>
    <property type="match status" value="1"/>
</dbReference>
<accession>A0A7K1TAU8</accession>
<proteinExistence type="predicted"/>
<evidence type="ECO:0008006" key="6">
    <source>
        <dbReference type="Google" id="ProtNLM"/>
    </source>
</evidence>
<dbReference type="Proteomes" id="UP000441336">
    <property type="component" value="Unassembled WGS sequence"/>
</dbReference>
<dbReference type="InterPro" id="IPR049280">
    <property type="entry name" value="DUF6852"/>
</dbReference>
<feature type="compositionally biased region" description="Polar residues" evidence="1">
    <location>
        <begin position="157"/>
        <end position="168"/>
    </location>
</feature>
<dbReference type="InterPro" id="IPR041218">
    <property type="entry name" value="DUF5606"/>
</dbReference>
<dbReference type="InterPro" id="IPR049282">
    <property type="entry name" value="BVU_3817_N_sf"/>
</dbReference>
<evidence type="ECO:0000259" key="2">
    <source>
        <dbReference type="Pfam" id="PF18347"/>
    </source>
</evidence>
<dbReference type="RefSeq" id="WP_157562241.1">
    <property type="nucleotide sequence ID" value="NZ_WQKZ01000001.1"/>
</dbReference>
<evidence type="ECO:0000313" key="4">
    <source>
        <dbReference type="EMBL" id="MVN75509.1"/>
    </source>
</evidence>
<dbReference type="InterPro" id="IPR049281">
    <property type="entry name" value="BVU_3817-like_C_sf"/>
</dbReference>
<reference evidence="4 5" key="1">
    <citation type="submission" date="2019-12" db="EMBL/GenBank/DDBJ databases">
        <title>Hymenobacter sp. HMF4947 Genome sequencing and assembly.</title>
        <authorList>
            <person name="Kang H."/>
            <person name="Cha I."/>
            <person name="Kim H."/>
            <person name="Joh K."/>
        </authorList>
    </citation>
    <scope>NUCLEOTIDE SEQUENCE [LARGE SCALE GENOMIC DNA]</scope>
    <source>
        <strain evidence="4 5">HMF4947</strain>
    </source>
</reference>
<protein>
    <recommendedName>
        <fullName evidence="6">DUF5606 domain-containing protein</fullName>
    </recommendedName>
</protein>
<name>A0A7K1TAU8_9BACT</name>
<evidence type="ECO:0000313" key="5">
    <source>
        <dbReference type="Proteomes" id="UP000441336"/>
    </source>
</evidence>
<dbReference type="Pfam" id="PF18347">
    <property type="entry name" value="DUF5606"/>
    <property type="match status" value="1"/>
</dbReference>
<evidence type="ECO:0000259" key="3">
    <source>
        <dbReference type="Pfam" id="PF21186"/>
    </source>
</evidence>